<sequence length="233" mass="27869">MAKRAKKKSNNYFTKITDIAIIAYNKSDSMVKREKIYRRFIYPAFMKLAENLINKMKPDYIDSTFADLQTDLVTFLTARLDKFNPEAGKAYSYYTRTSFNYLIAENQKAYAKLKQDTQTLDVDEQRNIMTEIHNEEMRETLRYFMNAYIEYCYENLNSLFSNTIDIHVADSILHIFETRDNIEDFNKKALYIYIRERTGLETTNITRVIKTLKQIYETKFKEYEQTDFINLPF</sequence>
<organism evidence="1">
    <name type="scientific">uncultured Caudovirales phage</name>
    <dbReference type="NCBI Taxonomy" id="2100421"/>
    <lineage>
        <taxon>Viruses</taxon>
        <taxon>Duplodnaviria</taxon>
        <taxon>Heunggongvirae</taxon>
        <taxon>Uroviricota</taxon>
        <taxon>Caudoviricetes</taxon>
        <taxon>Peduoviridae</taxon>
        <taxon>Maltschvirus</taxon>
        <taxon>Maltschvirus maltsch</taxon>
    </lineage>
</organism>
<gene>
    <name evidence="1" type="ORF">UFOVP723_157</name>
</gene>
<reference evidence="1" key="1">
    <citation type="submission" date="2020-04" db="EMBL/GenBank/DDBJ databases">
        <authorList>
            <person name="Chiriac C."/>
            <person name="Salcher M."/>
            <person name="Ghai R."/>
            <person name="Kavagutti S V."/>
        </authorList>
    </citation>
    <scope>NUCLEOTIDE SEQUENCE</scope>
</reference>
<protein>
    <recommendedName>
        <fullName evidence="2">RNA polymerase sigma factor</fullName>
    </recommendedName>
</protein>
<name>A0A6J5NRU4_9CAUD</name>
<evidence type="ECO:0000313" key="1">
    <source>
        <dbReference type="EMBL" id="CAB4160376.1"/>
    </source>
</evidence>
<evidence type="ECO:0008006" key="2">
    <source>
        <dbReference type="Google" id="ProtNLM"/>
    </source>
</evidence>
<accession>A0A6J5NRU4</accession>
<dbReference type="EMBL" id="LR796697">
    <property type="protein sequence ID" value="CAB4160376.1"/>
    <property type="molecule type" value="Genomic_DNA"/>
</dbReference>
<proteinExistence type="predicted"/>